<dbReference type="EC" id="2.3.1.225" evidence="8"/>
<dbReference type="PANTHER" id="PTHR22883">
    <property type="entry name" value="ZINC FINGER DHHC DOMAIN CONTAINING PROTEIN"/>
    <property type="match status" value="1"/>
</dbReference>
<evidence type="ECO:0000313" key="11">
    <source>
        <dbReference type="Proteomes" id="UP001374535"/>
    </source>
</evidence>
<feature type="domain" description="Palmitoyltransferase DHHC" evidence="9">
    <location>
        <begin position="62"/>
        <end position="103"/>
    </location>
</feature>
<dbReference type="GO" id="GO:0005783">
    <property type="term" value="C:endoplasmic reticulum"/>
    <property type="evidence" value="ECO:0007669"/>
    <property type="project" value="TreeGrafter"/>
</dbReference>
<dbReference type="EMBL" id="CP144695">
    <property type="protein sequence ID" value="WVZ05133.1"/>
    <property type="molecule type" value="Genomic_DNA"/>
</dbReference>
<dbReference type="GO" id="GO:0019706">
    <property type="term" value="F:protein-cysteine S-palmitoyltransferase activity"/>
    <property type="evidence" value="ECO:0007669"/>
    <property type="project" value="UniProtKB-EC"/>
</dbReference>
<name>A0AAQ3RU09_VIGMU</name>
<evidence type="ECO:0000313" key="10">
    <source>
        <dbReference type="EMBL" id="WVZ05133.1"/>
    </source>
</evidence>
<dbReference type="InterPro" id="IPR039859">
    <property type="entry name" value="PFA4/ZDH16/20/ERF2-like"/>
</dbReference>
<sequence length="111" mass="12465">MQDLIFLFITHVRDPGIRNSRPLEFDNTFDIPTSSIESINLTIPHLKPAPTKDVVVNGHIEKVEFCDTCLLYSPPGTTHCSICNDCIEGYDHHCGCVGRCIGRVSPLYYNK</sequence>
<comment type="subcellular location">
    <subcellularLocation>
        <location evidence="1">Endomembrane system</location>
        <topology evidence="1">Multi-pass membrane protein</topology>
    </subcellularLocation>
</comment>
<evidence type="ECO:0000256" key="8">
    <source>
        <dbReference type="RuleBase" id="RU079119"/>
    </source>
</evidence>
<keyword evidence="3 8" id="KW-0808">Transferase</keyword>
<dbReference type="GO" id="GO:0006612">
    <property type="term" value="P:protein targeting to membrane"/>
    <property type="evidence" value="ECO:0007669"/>
    <property type="project" value="TreeGrafter"/>
</dbReference>
<reference evidence="10 11" key="1">
    <citation type="journal article" date="2023" name="Life. Sci Alliance">
        <title>Evolutionary insights into 3D genome organization and epigenetic landscape of Vigna mungo.</title>
        <authorList>
            <person name="Junaid A."/>
            <person name="Singh B."/>
            <person name="Bhatia S."/>
        </authorList>
    </citation>
    <scope>NUCLEOTIDE SEQUENCE [LARGE SCALE GENOMIC DNA]</scope>
    <source>
        <strain evidence="10">Urdbean</strain>
    </source>
</reference>
<evidence type="ECO:0000256" key="5">
    <source>
        <dbReference type="ARBA" id="ARBA00022989"/>
    </source>
</evidence>
<evidence type="ECO:0000259" key="9">
    <source>
        <dbReference type="Pfam" id="PF01529"/>
    </source>
</evidence>
<comment type="domain">
    <text evidence="8">The DHHC domain is required for palmitoyltransferase activity.</text>
</comment>
<comment type="catalytic activity">
    <reaction evidence="8">
        <text>L-cysteinyl-[protein] + hexadecanoyl-CoA = S-hexadecanoyl-L-cysteinyl-[protein] + CoA</text>
        <dbReference type="Rhea" id="RHEA:36683"/>
        <dbReference type="Rhea" id="RHEA-COMP:10131"/>
        <dbReference type="Rhea" id="RHEA-COMP:11032"/>
        <dbReference type="ChEBI" id="CHEBI:29950"/>
        <dbReference type="ChEBI" id="CHEBI:57287"/>
        <dbReference type="ChEBI" id="CHEBI:57379"/>
        <dbReference type="ChEBI" id="CHEBI:74151"/>
        <dbReference type="EC" id="2.3.1.225"/>
    </reaction>
</comment>
<protein>
    <recommendedName>
        <fullName evidence="8">S-acyltransferase</fullName>
        <ecNumber evidence="8">2.3.1.225</ecNumber>
    </recommendedName>
    <alternativeName>
        <fullName evidence="8">Palmitoyltransferase</fullName>
    </alternativeName>
</protein>
<keyword evidence="5" id="KW-1133">Transmembrane helix</keyword>
<dbReference type="PROSITE" id="PS50216">
    <property type="entry name" value="DHHC"/>
    <property type="match status" value="1"/>
</dbReference>
<comment type="similarity">
    <text evidence="2 8">Belongs to the DHHC palmitoyltransferase family.</text>
</comment>
<organism evidence="10 11">
    <name type="scientific">Vigna mungo</name>
    <name type="common">Black gram</name>
    <name type="synonym">Phaseolus mungo</name>
    <dbReference type="NCBI Taxonomy" id="3915"/>
    <lineage>
        <taxon>Eukaryota</taxon>
        <taxon>Viridiplantae</taxon>
        <taxon>Streptophyta</taxon>
        <taxon>Embryophyta</taxon>
        <taxon>Tracheophyta</taxon>
        <taxon>Spermatophyta</taxon>
        <taxon>Magnoliopsida</taxon>
        <taxon>eudicotyledons</taxon>
        <taxon>Gunneridae</taxon>
        <taxon>Pentapetalae</taxon>
        <taxon>rosids</taxon>
        <taxon>fabids</taxon>
        <taxon>Fabales</taxon>
        <taxon>Fabaceae</taxon>
        <taxon>Papilionoideae</taxon>
        <taxon>50 kb inversion clade</taxon>
        <taxon>NPAAA clade</taxon>
        <taxon>indigoferoid/millettioid clade</taxon>
        <taxon>Phaseoleae</taxon>
        <taxon>Vigna</taxon>
    </lineage>
</organism>
<dbReference type="AlphaFoldDB" id="A0AAQ3RU09"/>
<dbReference type="PANTHER" id="PTHR22883:SF391">
    <property type="entry name" value="PROTEIN S-ACYLTRANSFERASE 3-RELATED"/>
    <property type="match status" value="1"/>
</dbReference>
<keyword evidence="4" id="KW-0812">Transmembrane</keyword>
<keyword evidence="6" id="KW-0472">Membrane</keyword>
<accession>A0AAQ3RU09</accession>
<dbReference type="InterPro" id="IPR001594">
    <property type="entry name" value="Palmitoyltrfase_DHHC"/>
</dbReference>
<evidence type="ECO:0000256" key="3">
    <source>
        <dbReference type="ARBA" id="ARBA00022679"/>
    </source>
</evidence>
<dbReference type="GO" id="GO:0005794">
    <property type="term" value="C:Golgi apparatus"/>
    <property type="evidence" value="ECO:0007669"/>
    <property type="project" value="TreeGrafter"/>
</dbReference>
<dbReference type="Pfam" id="PF01529">
    <property type="entry name" value="DHHC"/>
    <property type="match status" value="1"/>
</dbReference>
<evidence type="ECO:0000256" key="7">
    <source>
        <dbReference type="ARBA" id="ARBA00023315"/>
    </source>
</evidence>
<evidence type="ECO:0000256" key="2">
    <source>
        <dbReference type="ARBA" id="ARBA00008574"/>
    </source>
</evidence>
<evidence type="ECO:0000256" key="4">
    <source>
        <dbReference type="ARBA" id="ARBA00022692"/>
    </source>
</evidence>
<evidence type="ECO:0000256" key="6">
    <source>
        <dbReference type="ARBA" id="ARBA00023136"/>
    </source>
</evidence>
<keyword evidence="11" id="KW-1185">Reference proteome</keyword>
<keyword evidence="7 8" id="KW-0012">Acyltransferase</keyword>
<dbReference type="Proteomes" id="UP001374535">
    <property type="component" value="Chromosome 6"/>
</dbReference>
<proteinExistence type="inferred from homology"/>
<evidence type="ECO:0000256" key="1">
    <source>
        <dbReference type="ARBA" id="ARBA00004127"/>
    </source>
</evidence>
<gene>
    <name evidence="10" type="ORF">V8G54_018479</name>
</gene>